<evidence type="ECO:0000313" key="2">
    <source>
        <dbReference type="Proteomes" id="UP001566132"/>
    </source>
</evidence>
<evidence type="ECO:0000313" key="1">
    <source>
        <dbReference type="EMBL" id="KAL1516210.1"/>
    </source>
</evidence>
<proteinExistence type="predicted"/>
<accession>A0ABD1FAB6</accession>
<reference evidence="1 2" key="1">
    <citation type="submission" date="2024-05" db="EMBL/GenBank/DDBJ databases">
        <title>Genetic variation in Jamaican populations of the coffee berry borer (Hypothenemus hampei).</title>
        <authorList>
            <person name="Errbii M."/>
            <person name="Myrie A."/>
        </authorList>
    </citation>
    <scope>NUCLEOTIDE SEQUENCE [LARGE SCALE GENOMIC DNA]</scope>
    <source>
        <strain evidence="1">JA-Hopewell-2020-01-JO</strain>
        <tissue evidence="1">Whole body</tissue>
    </source>
</reference>
<name>A0ABD1FAB6_HYPHA</name>
<protein>
    <submittedName>
        <fullName evidence="1">Uncharacterized protein</fullName>
    </submittedName>
</protein>
<dbReference type="EMBL" id="JBDJPC010000001">
    <property type="protein sequence ID" value="KAL1516210.1"/>
    <property type="molecule type" value="Genomic_DNA"/>
</dbReference>
<dbReference type="Proteomes" id="UP001566132">
    <property type="component" value="Unassembled WGS sequence"/>
</dbReference>
<keyword evidence="2" id="KW-1185">Reference proteome</keyword>
<organism evidence="1 2">
    <name type="scientific">Hypothenemus hampei</name>
    <name type="common">Coffee berry borer</name>
    <dbReference type="NCBI Taxonomy" id="57062"/>
    <lineage>
        <taxon>Eukaryota</taxon>
        <taxon>Metazoa</taxon>
        <taxon>Ecdysozoa</taxon>
        <taxon>Arthropoda</taxon>
        <taxon>Hexapoda</taxon>
        <taxon>Insecta</taxon>
        <taxon>Pterygota</taxon>
        <taxon>Neoptera</taxon>
        <taxon>Endopterygota</taxon>
        <taxon>Coleoptera</taxon>
        <taxon>Polyphaga</taxon>
        <taxon>Cucujiformia</taxon>
        <taxon>Curculionidae</taxon>
        <taxon>Scolytinae</taxon>
        <taxon>Hypothenemus</taxon>
    </lineage>
</organism>
<comment type="caution">
    <text evidence="1">The sequence shown here is derived from an EMBL/GenBank/DDBJ whole genome shotgun (WGS) entry which is preliminary data.</text>
</comment>
<gene>
    <name evidence="1" type="ORF">ABEB36_000129</name>
</gene>
<dbReference type="AlphaFoldDB" id="A0ABD1FAB6"/>
<sequence length="257" mass="30571">MGSIENIIERVGRNICLYQEQVVPLREFNNEDLEYFPVSYLEKYVSPIELQQVWIKLPEKHKNNPVLKLNLPCLKHFNTNNSEGADQFDGPVPAIRSCSALERCIYFHIEKFSSYKHRASRKRRIVPDKVYNIGNTIEIIVNTSTQPRQEVTLKYRQHKPIRFTIEEFTKFANFVFKFMIDDNNDEEDFVYGFMDCEVPKWFDFVIGKYIFLSCWHDGNSYGLAIQDTNNNNDYVTWNKNEIALFKTHKYKLYDFLK</sequence>